<proteinExistence type="predicted"/>
<protein>
    <submittedName>
        <fullName evidence="2">Uncharacterized protein</fullName>
    </submittedName>
</protein>
<name>A0A6V7P1T5_ANACO</name>
<dbReference type="AlphaFoldDB" id="A0A6V7P1T5"/>
<accession>A0A6V7P1T5</accession>
<feature type="region of interest" description="Disordered" evidence="1">
    <location>
        <begin position="153"/>
        <end position="198"/>
    </location>
</feature>
<evidence type="ECO:0000313" key="2">
    <source>
        <dbReference type="EMBL" id="CAD1824790.1"/>
    </source>
</evidence>
<feature type="compositionally biased region" description="Gly residues" evidence="1">
    <location>
        <begin position="183"/>
        <end position="198"/>
    </location>
</feature>
<gene>
    <name evidence="2" type="ORF">CB5_LOCUS8001</name>
</gene>
<evidence type="ECO:0000256" key="1">
    <source>
        <dbReference type="SAM" id="MobiDB-lite"/>
    </source>
</evidence>
<feature type="region of interest" description="Disordered" evidence="1">
    <location>
        <begin position="1"/>
        <end position="28"/>
    </location>
</feature>
<reference evidence="2" key="1">
    <citation type="submission" date="2020-07" db="EMBL/GenBank/DDBJ databases">
        <authorList>
            <person name="Lin J."/>
        </authorList>
    </citation>
    <scope>NUCLEOTIDE SEQUENCE</scope>
</reference>
<feature type="compositionally biased region" description="Polar residues" evidence="1">
    <location>
        <begin position="170"/>
        <end position="182"/>
    </location>
</feature>
<organism evidence="2">
    <name type="scientific">Ananas comosus var. bracteatus</name>
    <name type="common">red pineapple</name>
    <dbReference type="NCBI Taxonomy" id="296719"/>
    <lineage>
        <taxon>Eukaryota</taxon>
        <taxon>Viridiplantae</taxon>
        <taxon>Streptophyta</taxon>
        <taxon>Embryophyta</taxon>
        <taxon>Tracheophyta</taxon>
        <taxon>Spermatophyta</taxon>
        <taxon>Magnoliopsida</taxon>
        <taxon>Liliopsida</taxon>
        <taxon>Poales</taxon>
        <taxon>Bromeliaceae</taxon>
        <taxon>Bromelioideae</taxon>
        <taxon>Ananas</taxon>
    </lineage>
</organism>
<sequence length="198" mass="21521">MPGRQPVPGSRDRGYRQPLLPSHSHFSLPHTLPTLLEREREGEEGEEEEKELAWRTWSTIFFLISHLWRLGACGWSFVENQTSTLLGFELGLKLLLRLVACNPYLIHVFLGSLPTSRHSGDSHRDSYSPCGIGRRSGLPWARLIPRVGMMTTTGPLGSAPARQPTGGSQGHRQPSGGSLQTYGGSGHVPGGLPLGPGA</sequence>
<dbReference type="EMBL" id="LR862144">
    <property type="protein sequence ID" value="CAD1824790.1"/>
    <property type="molecule type" value="Genomic_DNA"/>
</dbReference>